<dbReference type="InterPro" id="IPR055170">
    <property type="entry name" value="GFO_IDH_MocA-like_dom"/>
</dbReference>
<dbReference type="GO" id="GO:0000166">
    <property type="term" value="F:nucleotide binding"/>
    <property type="evidence" value="ECO:0007669"/>
    <property type="project" value="InterPro"/>
</dbReference>
<evidence type="ECO:0000313" key="9">
    <source>
        <dbReference type="Proteomes" id="UP000076738"/>
    </source>
</evidence>
<dbReference type="SUPFAM" id="SSF51735">
    <property type="entry name" value="NAD(P)-binding Rossmann-fold domains"/>
    <property type="match status" value="1"/>
</dbReference>
<dbReference type="Gene3D" id="3.30.360.10">
    <property type="entry name" value="Dihydrodipicolinate Reductase, domain 2"/>
    <property type="match status" value="1"/>
</dbReference>
<accession>A0A167L7N5</accession>
<proteinExistence type="inferred from homology"/>
<evidence type="ECO:0000259" key="7">
    <source>
        <dbReference type="Pfam" id="PF22725"/>
    </source>
</evidence>
<organism evidence="8 9">
    <name type="scientific">Calocera viscosa (strain TUFC12733)</name>
    <dbReference type="NCBI Taxonomy" id="1330018"/>
    <lineage>
        <taxon>Eukaryota</taxon>
        <taxon>Fungi</taxon>
        <taxon>Dikarya</taxon>
        <taxon>Basidiomycota</taxon>
        <taxon>Agaricomycotina</taxon>
        <taxon>Dacrymycetes</taxon>
        <taxon>Dacrymycetales</taxon>
        <taxon>Dacrymycetaceae</taxon>
        <taxon>Calocera</taxon>
    </lineage>
</organism>
<dbReference type="Proteomes" id="UP000076738">
    <property type="component" value="Unassembled WGS sequence"/>
</dbReference>
<feature type="domain" description="GFO/IDH/MocA-like oxidoreductase" evidence="7">
    <location>
        <begin position="161"/>
        <end position="227"/>
    </location>
</feature>
<protein>
    <recommendedName>
        <fullName evidence="3">D-xylose 1-dehydrogenase (NADP(+), D-xylono-1,5-lactone-forming)</fullName>
        <ecNumber evidence="3">1.1.1.179</ecNumber>
    </recommendedName>
    <alternativeName>
        <fullName evidence="4">D-xylose-NADP dehydrogenase</fullName>
    </alternativeName>
</protein>
<dbReference type="STRING" id="1330018.A0A167L7N5"/>
<gene>
    <name evidence="8" type="ORF">CALVIDRAFT_170883</name>
</gene>
<keyword evidence="9" id="KW-1185">Reference proteome</keyword>
<evidence type="ECO:0000256" key="5">
    <source>
        <dbReference type="ARBA" id="ARBA00049233"/>
    </source>
</evidence>
<dbReference type="SUPFAM" id="SSF55347">
    <property type="entry name" value="Glyceraldehyde-3-phosphate dehydrogenase-like, C-terminal domain"/>
    <property type="match status" value="1"/>
</dbReference>
<name>A0A167L7N5_CALVF</name>
<dbReference type="InterPro" id="IPR036291">
    <property type="entry name" value="NAD(P)-bd_dom_sf"/>
</dbReference>
<dbReference type="Pfam" id="PF01408">
    <property type="entry name" value="GFO_IDH_MocA"/>
    <property type="match status" value="1"/>
</dbReference>
<dbReference type="AlphaFoldDB" id="A0A167L7N5"/>
<feature type="domain" description="Gfo/Idh/MocA-like oxidoreductase N-terminal" evidence="6">
    <location>
        <begin position="32"/>
        <end position="150"/>
    </location>
</feature>
<dbReference type="Gene3D" id="3.40.50.720">
    <property type="entry name" value="NAD(P)-binding Rossmann-like Domain"/>
    <property type="match status" value="1"/>
</dbReference>
<evidence type="ECO:0000259" key="6">
    <source>
        <dbReference type="Pfam" id="PF01408"/>
    </source>
</evidence>
<dbReference type="PANTHER" id="PTHR22604">
    <property type="entry name" value="OXIDOREDUCTASES"/>
    <property type="match status" value="1"/>
</dbReference>
<sequence>MSILLRAWTIFHPPTPGKTPISPEPGSKTGPVRIGLLGAANIAPIALLLSARSCPDAEVTVVGARSLQKAQAFAKRHGVGRAVQGYEAVLSDPEVDAVYNPLPNGLHYEWTMKALQAGKHVLLEKPATNTPGEAERIFAFAKEKGLVVLEAFHYQFHPAAQRLHAIVSSGELGRVQKITAHLTAPSGFIKPDDIRFQYALGGGAAMDMGCYVTSISRYLAGREPVEVIKAEPVLQDPGREPLVDRRMEFTYLFPALEGEERGPTAECVCDLSLPGWGPGGLLPRWPEMSVRVLCEAGEAGLNNFVMPVFFHSISVRSAKGRRTERAFTFGKGEGEQWWTTYRYQLQAFVDKVKGREPQHWITGEDTVGNMRAVQMVYEKSGLGARPESDFEL</sequence>
<dbReference type="GO" id="GO:0047837">
    <property type="term" value="F:D-xylose 1-dehydrogenase (NADP+) activity"/>
    <property type="evidence" value="ECO:0007669"/>
    <property type="project" value="UniProtKB-EC"/>
</dbReference>
<keyword evidence="2" id="KW-0560">Oxidoreductase</keyword>
<comment type="similarity">
    <text evidence="1">Belongs to the Gfo/Idh/MocA family.</text>
</comment>
<reference evidence="8 9" key="1">
    <citation type="journal article" date="2016" name="Mol. Biol. Evol.">
        <title>Comparative Genomics of Early-Diverging Mushroom-Forming Fungi Provides Insights into the Origins of Lignocellulose Decay Capabilities.</title>
        <authorList>
            <person name="Nagy L.G."/>
            <person name="Riley R."/>
            <person name="Tritt A."/>
            <person name="Adam C."/>
            <person name="Daum C."/>
            <person name="Floudas D."/>
            <person name="Sun H."/>
            <person name="Yadav J.S."/>
            <person name="Pangilinan J."/>
            <person name="Larsson K.H."/>
            <person name="Matsuura K."/>
            <person name="Barry K."/>
            <person name="Labutti K."/>
            <person name="Kuo R."/>
            <person name="Ohm R.A."/>
            <person name="Bhattacharya S.S."/>
            <person name="Shirouzu T."/>
            <person name="Yoshinaga Y."/>
            <person name="Martin F.M."/>
            <person name="Grigoriev I.V."/>
            <person name="Hibbett D.S."/>
        </authorList>
    </citation>
    <scope>NUCLEOTIDE SEQUENCE [LARGE SCALE GENOMIC DNA]</scope>
    <source>
        <strain evidence="8 9">TUFC12733</strain>
    </source>
</reference>
<evidence type="ECO:0000256" key="2">
    <source>
        <dbReference type="ARBA" id="ARBA00023002"/>
    </source>
</evidence>
<dbReference type="PANTHER" id="PTHR22604:SF105">
    <property type="entry name" value="TRANS-1,2-DIHYDROBENZENE-1,2-DIOL DEHYDROGENASE"/>
    <property type="match status" value="1"/>
</dbReference>
<evidence type="ECO:0000256" key="3">
    <source>
        <dbReference type="ARBA" id="ARBA00038984"/>
    </source>
</evidence>
<dbReference type="InterPro" id="IPR000683">
    <property type="entry name" value="Gfo/Idh/MocA-like_OxRdtase_N"/>
</dbReference>
<evidence type="ECO:0000256" key="4">
    <source>
        <dbReference type="ARBA" id="ARBA00042988"/>
    </source>
</evidence>
<dbReference type="EC" id="1.1.1.179" evidence="3"/>
<dbReference type="InterPro" id="IPR050984">
    <property type="entry name" value="Gfo/Idh/MocA_domain"/>
</dbReference>
<comment type="catalytic activity">
    <reaction evidence="5">
        <text>D-xylose + NADP(+) = D-xylono-1,5-lactone + NADPH + H(+)</text>
        <dbReference type="Rhea" id="RHEA:22000"/>
        <dbReference type="ChEBI" id="CHEBI:15378"/>
        <dbReference type="ChEBI" id="CHEBI:15867"/>
        <dbReference type="ChEBI" id="CHEBI:53455"/>
        <dbReference type="ChEBI" id="CHEBI:57783"/>
        <dbReference type="ChEBI" id="CHEBI:58349"/>
        <dbReference type="EC" id="1.1.1.179"/>
    </reaction>
</comment>
<dbReference type="Pfam" id="PF22725">
    <property type="entry name" value="GFO_IDH_MocA_C3"/>
    <property type="match status" value="1"/>
</dbReference>
<dbReference type="OrthoDB" id="64915at2759"/>
<dbReference type="EMBL" id="KV417289">
    <property type="protein sequence ID" value="KZO95416.1"/>
    <property type="molecule type" value="Genomic_DNA"/>
</dbReference>
<evidence type="ECO:0000256" key="1">
    <source>
        <dbReference type="ARBA" id="ARBA00010928"/>
    </source>
</evidence>
<evidence type="ECO:0000313" key="8">
    <source>
        <dbReference type="EMBL" id="KZO95416.1"/>
    </source>
</evidence>